<dbReference type="Proteomes" id="UP000001572">
    <property type="component" value="Chromosome"/>
</dbReference>
<dbReference type="HOGENOM" id="CLU_420755_0_0_9"/>
<name>A6TQF3_ALKMQ</name>
<organism evidence="1 2">
    <name type="scientific">Alkaliphilus metalliredigens (strain QYMF)</name>
    <dbReference type="NCBI Taxonomy" id="293826"/>
    <lineage>
        <taxon>Bacteria</taxon>
        <taxon>Bacillati</taxon>
        <taxon>Bacillota</taxon>
        <taxon>Clostridia</taxon>
        <taxon>Peptostreptococcales</taxon>
        <taxon>Natronincolaceae</taxon>
        <taxon>Alkaliphilus</taxon>
    </lineage>
</organism>
<proteinExistence type="predicted"/>
<dbReference type="EMBL" id="CP000724">
    <property type="protein sequence ID" value="ABR48421.1"/>
    <property type="molecule type" value="Genomic_DNA"/>
</dbReference>
<accession>A6TQF3</accession>
<dbReference type="AlphaFoldDB" id="A6TQF3"/>
<dbReference type="KEGG" id="amt:Amet_2263"/>
<gene>
    <name evidence="1" type="ordered locus">Amet_2263</name>
</gene>
<sequence>MRIKYSKKDVQVNLESAKKKISSIVNGDSHELIKRMTEPYVSRIEQIEKLNSVENFKLNFVGSVGLGKSTALCHITNLVDLDIIKNDISKLKDTSILKTGSGRTTLCETTIRLNNNFSTFIKIEKLDKINFEKDIEAFCAQIIGEENEEALSREVFNVIVNMSSFPDKLKKSDRSRLREEYSKDQFDKLSKELLYNLQKDYIKTYTNGQYDEIDAVSLFEAVTSAIDYDNRSVEYLYCPEDEVAKKWLKEKFNRINSGLEKHCPYPKEIVISVNSKDVDFQVPQNVIEIIDSKGLDGKAVRTDVQDLISSEDNIVFLCNGINDYGNILEYDWLKSVLVHNNDINHRCFILGLEKGNELELVNNADGDRVEGMYLKQDELKNKFNQLVKDVSFDDNNMLFYNAFRGLDSNAIDDYTDQRLSISRSVEDNIRNMYHQLNQELKGINESLEIFKQGRITEDLKDKLLKVKIDLKSYMSEVIAVQNDSLSKLPQRVKDFHAGVVRASVNRNGNYDYCNIYSECSQIGSDEFTNTCHNLVYSIKRNLRSSMFFDINDPVESAVQDALIYKIEQEYINYEKLARRDYYNVSENKIAKSTMWSEARLLWGRGSGNYKGEVIKNITNELEISHTEETLKSFKHAENYFRVLFDFIDSVTQEKSINIG</sequence>
<keyword evidence="2" id="KW-1185">Reference proteome</keyword>
<evidence type="ECO:0000313" key="2">
    <source>
        <dbReference type="Proteomes" id="UP000001572"/>
    </source>
</evidence>
<dbReference type="STRING" id="293826.Amet_2263"/>
<reference evidence="2" key="1">
    <citation type="journal article" date="2016" name="Genome Announc.">
        <title>Complete genome sequence of Alkaliphilus metalliredigens strain QYMF, an alkaliphilic and metal-reducing bacterium isolated from borax-contaminated leachate ponds.</title>
        <authorList>
            <person name="Hwang C."/>
            <person name="Copeland A."/>
            <person name="Lucas S."/>
            <person name="Lapidus A."/>
            <person name="Barry K."/>
            <person name="Detter J.C."/>
            <person name="Glavina Del Rio T."/>
            <person name="Hammon N."/>
            <person name="Israni S."/>
            <person name="Dalin E."/>
            <person name="Tice H."/>
            <person name="Pitluck S."/>
            <person name="Chertkov O."/>
            <person name="Brettin T."/>
            <person name="Bruce D."/>
            <person name="Han C."/>
            <person name="Schmutz J."/>
            <person name="Larimer F."/>
            <person name="Land M.L."/>
            <person name="Hauser L."/>
            <person name="Kyrpides N."/>
            <person name="Mikhailova N."/>
            <person name="Ye Q."/>
            <person name="Zhou J."/>
            <person name="Richardson P."/>
            <person name="Fields M.W."/>
        </authorList>
    </citation>
    <scope>NUCLEOTIDE SEQUENCE [LARGE SCALE GENOMIC DNA]</scope>
    <source>
        <strain evidence="2">QYMF</strain>
    </source>
</reference>
<evidence type="ECO:0000313" key="1">
    <source>
        <dbReference type="EMBL" id="ABR48421.1"/>
    </source>
</evidence>
<dbReference type="eggNOG" id="COG1419">
    <property type="taxonomic scope" value="Bacteria"/>
</dbReference>
<protein>
    <submittedName>
        <fullName evidence="1">Uncharacterized protein</fullName>
    </submittedName>
</protein>